<gene>
    <name evidence="13" type="ORF">JVT61DRAFT_2027</name>
</gene>
<keyword evidence="8" id="KW-0472">Membrane</keyword>
<dbReference type="PANTHER" id="PTHR10412:SF11">
    <property type="entry name" value="MANNOSYL-OLIGOSACCHARIDE GLUCOSIDASE"/>
    <property type="match status" value="1"/>
</dbReference>
<dbReference type="InterPro" id="IPR008928">
    <property type="entry name" value="6-hairpin_glycosidase_sf"/>
</dbReference>
<evidence type="ECO:0000256" key="10">
    <source>
        <dbReference type="ARBA" id="ARBA00023295"/>
    </source>
</evidence>
<dbReference type="GO" id="GO:0005789">
    <property type="term" value="C:endoplasmic reticulum membrane"/>
    <property type="evidence" value="ECO:0007669"/>
    <property type="project" value="UniProtKB-SubCell"/>
</dbReference>
<evidence type="ECO:0000256" key="8">
    <source>
        <dbReference type="ARBA" id="ARBA00023136"/>
    </source>
</evidence>
<dbReference type="Gene3D" id="1.50.10.10">
    <property type="match status" value="1"/>
</dbReference>
<evidence type="ECO:0000256" key="5">
    <source>
        <dbReference type="ARBA" id="ARBA00022824"/>
    </source>
</evidence>
<sequence>MVLPPRTLAWISRWQPSKFHSPGVSSRVRQGSEYLSHDKGLEFLRSIYVPIRRHYDWFRRTQRGQIKQYGRKARSRTEAYRWRGRSETHILTSGMDDYPRGTPHAGELHLDLISWMGFFTRTMHGIAEFIGETEDAESFKEIEKAIIENIDDLHWNDDAKMYCDVGINSDDESEHVCHKGYLSLFPFMHSLLPPDSPHLLPILDLLRDPDHLWSPYGIRSLSASHPEFGRGENYWRGPIWIQMNYMILSSLYKTYAAVEGPHREYAREIYTELRKNVVENVFKEYERTGYVWEQYDALTGEGRRRYYLRLIPRRVLMLFASHPFTGWTSLVTLIISEKY</sequence>
<keyword evidence="7" id="KW-1133">Transmembrane helix</keyword>
<evidence type="ECO:0000256" key="2">
    <source>
        <dbReference type="ARBA" id="ARBA00010833"/>
    </source>
</evidence>
<evidence type="ECO:0000256" key="3">
    <source>
        <dbReference type="ARBA" id="ARBA00022692"/>
    </source>
</evidence>
<organism evidence="13 14">
    <name type="scientific">Boletus reticuloceps</name>
    <dbReference type="NCBI Taxonomy" id="495285"/>
    <lineage>
        <taxon>Eukaryota</taxon>
        <taxon>Fungi</taxon>
        <taxon>Dikarya</taxon>
        <taxon>Basidiomycota</taxon>
        <taxon>Agaricomycotina</taxon>
        <taxon>Agaricomycetes</taxon>
        <taxon>Agaricomycetidae</taxon>
        <taxon>Boletales</taxon>
        <taxon>Boletineae</taxon>
        <taxon>Boletaceae</taxon>
        <taxon>Boletoideae</taxon>
        <taxon>Boletus</taxon>
    </lineage>
</organism>
<keyword evidence="9" id="KW-0325">Glycoprotein</keyword>
<dbReference type="EC" id="3.2.1.106" evidence="11"/>
<evidence type="ECO:0000256" key="4">
    <source>
        <dbReference type="ARBA" id="ARBA00022801"/>
    </source>
</evidence>
<dbReference type="OrthoDB" id="410058at2759"/>
<dbReference type="GO" id="GO:0004573">
    <property type="term" value="F:Glc3Man9GlcNAc2 oligosaccharide glucosidase activity"/>
    <property type="evidence" value="ECO:0007669"/>
    <property type="project" value="UniProtKB-EC"/>
</dbReference>
<reference evidence="13" key="1">
    <citation type="submission" date="2021-03" db="EMBL/GenBank/DDBJ databases">
        <title>Evolutionary innovations through gain and loss of genes in the ectomycorrhizal Boletales.</title>
        <authorList>
            <person name="Wu G."/>
            <person name="Miyauchi S."/>
            <person name="Morin E."/>
            <person name="Yang Z.-L."/>
            <person name="Xu J."/>
            <person name="Martin F.M."/>
        </authorList>
    </citation>
    <scope>NUCLEOTIDE SEQUENCE</scope>
    <source>
        <strain evidence="13">BR01</strain>
    </source>
</reference>
<evidence type="ECO:0000259" key="12">
    <source>
        <dbReference type="Pfam" id="PF03200"/>
    </source>
</evidence>
<accession>A0A8I2YNA6</accession>
<evidence type="ECO:0000313" key="14">
    <source>
        <dbReference type="Proteomes" id="UP000683000"/>
    </source>
</evidence>
<keyword evidence="10" id="KW-0326">Glycosidase</keyword>
<evidence type="ECO:0000256" key="1">
    <source>
        <dbReference type="ARBA" id="ARBA00004648"/>
    </source>
</evidence>
<dbReference type="InterPro" id="IPR012341">
    <property type="entry name" value="6hp_glycosidase-like_sf"/>
</dbReference>
<protein>
    <recommendedName>
        <fullName evidence="11">mannosyl-oligosaccharide glucosidase</fullName>
        <ecNumber evidence="11">3.2.1.106</ecNumber>
    </recommendedName>
</protein>
<evidence type="ECO:0000256" key="7">
    <source>
        <dbReference type="ARBA" id="ARBA00022989"/>
    </source>
</evidence>
<comment type="similarity">
    <text evidence="2">Belongs to the glycosyl hydrolase 63 family.</text>
</comment>
<dbReference type="Pfam" id="PF03200">
    <property type="entry name" value="Glyco_hydro_63"/>
    <property type="match status" value="1"/>
</dbReference>
<evidence type="ECO:0000256" key="6">
    <source>
        <dbReference type="ARBA" id="ARBA00022968"/>
    </source>
</evidence>
<keyword evidence="14" id="KW-1185">Reference proteome</keyword>
<name>A0A8I2YNA6_9AGAM</name>
<keyword evidence="4" id="KW-0378">Hydrolase</keyword>
<dbReference type="AlphaFoldDB" id="A0A8I2YNA6"/>
<evidence type="ECO:0000313" key="13">
    <source>
        <dbReference type="EMBL" id="KAG6376059.1"/>
    </source>
</evidence>
<dbReference type="GO" id="GO:0006487">
    <property type="term" value="P:protein N-linked glycosylation"/>
    <property type="evidence" value="ECO:0007669"/>
    <property type="project" value="TreeGrafter"/>
</dbReference>
<evidence type="ECO:0000256" key="11">
    <source>
        <dbReference type="ARBA" id="ARBA00038888"/>
    </source>
</evidence>
<comment type="caution">
    <text evidence="13">The sequence shown here is derived from an EMBL/GenBank/DDBJ whole genome shotgun (WGS) entry which is preliminary data.</text>
</comment>
<dbReference type="InterPro" id="IPR004888">
    <property type="entry name" value="Glycoside_hydrolase_63"/>
</dbReference>
<proteinExistence type="inferred from homology"/>
<feature type="domain" description="Glycosyl hydrolase family 63 C-terminal" evidence="12">
    <location>
        <begin position="37"/>
        <end position="337"/>
    </location>
</feature>
<comment type="subcellular location">
    <subcellularLocation>
        <location evidence="1">Endoplasmic reticulum membrane</location>
        <topology evidence="1">Single-pass type II membrane protein</topology>
    </subcellularLocation>
</comment>
<dbReference type="Proteomes" id="UP000683000">
    <property type="component" value="Unassembled WGS sequence"/>
</dbReference>
<keyword evidence="5" id="KW-0256">Endoplasmic reticulum</keyword>
<keyword evidence="6" id="KW-0735">Signal-anchor</keyword>
<dbReference type="GO" id="GO:0009311">
    <property type="term" value="P:oligosaccharide metabolic process"/>
    <property type="evidence" value="ECO:0007669"/>
    <property type="project" value="InterPro"/>
</dbReference>
<dbReference type="InterPro" id="IPR031335">
    <property type="entry name" value="Glyco_hydro_63_C"/>
</dbReference>
<dbReference type="PANTHER" id="PTHR10412">
    <property type="entry name" value="MANNOSYL-OLIGOSACCHARIDE GLUCOSIDASE"/>
    <property type="match status" value="1"/>
</dbReference>
<dbReference type="EMBL" id="JAGFBS010000012">
    <property type="protein sequence ID" value="KAG6376059.1"/>
    <property type="molecule type" value="Genomic_DNA"/>
</dbReference>
<dbReference type="SUPFAM" id="SSF48208">
    <property type="entry name" value="Six-hairpin glycosidases"/>
    <property type="match status" value="1"/>
</dbReference>
<keyword evidence="3" id="KW-0812">Transmembrane</keyword>
<evidence type="ECO:0000256" key="9">
    <source>
        <dbReference type="ARBA" id="ARBA00023180"/>
    </source>
</evidence>